<keyword evidence="3" id="KW-0378">Hydrolase</keyword>
<dbReference type="RefSeq" id="WP_115006681.1">
    <property type="nucleotide sequence ID" value="NZ_UGQU01000002.1"/>
</dbReference>
<dbReference type="GO" id="GO:0005737">
    <property type="term" value="C:cytoplasm"/>
    <property type="evidence" value="ECO:0007669"/>
    <property type="project" value="UniProtKB-SubCell"/>
</dbReference>
<dbReference type="InterPro" id="IPR000801">
    <property type="entry name" value="Esterase-like"/>
</dbReference>
<dbReference type="Pfam" id="PF11806">
    <property type="entry name" value="Enterochelin_N"/>
    <property type="match status" value="1"/>
</dbReference>
<evidence type="ECO:0000256" key="5">
    <source>
        <dbReference type="SAM" id="SignalP"/>
    </source>
</evidence>
<keyword evidence="5" id="KW-0732">Signal</keyword>
<dbReference type="InterPro" id="IPR014756">
    <property type="entry name" value="Ig_E-set"/>
</dbReference>
<dbReference type="GO" id="GO:0006826">
    <property type="term" value="P:iron ion transport"/>
    <property type="evidence" value="ECO:0007669"/>
    <property type="project" value="InterPro"/>
</dbReference>
<dbReference type="Gene3D" id="3.40.50.1820">
    <property type="entry name" value="alpha/beta hydrolase"/>
    <property type="match status" value="1"/>
</dbReference>
<dbReference type="GO" id="GO:0005506">
    <property type="term" value="F:iron ion binding"/>
    <property type="evidence" value="ECO:0007669"/>
    <property type="project" value="InterPro"/>
</dbReference>
<evidence type="ECO:0000256" key="3">
    <source>
        <dbReference type="ARBA" id="ARBA00022801"/>
    </source>
</evidence>
<comment type="similarity">
    <text evidence="4">Belongs to the Fes family.</text>
</comment>
<dbReference type="InterPro" id="IPR029058">
    <property type="entry name" value="AB_hydrolase_fold"/>
</dbReference>
<evidence type="ECO:0000256" key="4">
    <source>
        <dbReference type="ARBA" id="ARBA00024201"/>
    </source>
</evidence>
<proteinExistence type="inferred from homology"/>
<dbReference type="InterPro" id="IPR013783">
    <property type="entry name" value="Ig-like_fold"/>
</dbReference>
<dbReference type="InterPro" id="IPR050583">
    <property type="entry name" value="Mycobacterial_A85_antigen"/>
</dbReference>
<dbReference type="GO" id="GO:0008849">
    <property type="term" value="F:enterochelin esterase activity"/>
    <property type="evidence" value="ECO:0007669"/>
    <property type="project" value="InterPro"/>
</dbReference>
<feature type="signal peptide" evidence="5">
    <location>
        <begin position="1"/>
        <end position="22"/>
    </location>
</feature>
<dbReference type="Proteomes" id="UP000254437">
    <property type="component" value="Unassembled WGS sequence"/>
</dbReference>
<comment type="subcellular location">
    <subcellularLocation>
        <location evidence="1">Cytoplasm</location>
    </subcellularLocation>
</comment>
<dbReference type="InterPro" id="IPR021764">
    <property type="entry name" value="Enterochelin_esterase_N"/>
</dbReference>
<dbReference type="EMBL" id="UGQU01000002">
    <property type="protein sequence ID" value="STZ62851.1"/>
    <property type="molecule type" value="Genomic_DNA"/>
</dbReference>
<feature type="chain" id="PRO_5016813578" evidence="5">
    <location>
        <begin position="23"/>
        <end position="527"/>
    </location>
</feature>
<reference evidence="7 8" key="1">
    <citation type="submission" date="2018-06" db="EMBL/GenBank/DDBJ databases">
        <authorList>
            <consortium name="Pathogen Informatics"/>
            <person name="Doyle S."/>
        </authorList>
    </citation>
    <scope>NUCLEOTIDE SEQUENCE [LARGE SCALE GENOMIC DNA]</scope>
    <source>
        <strain evidence="7 8">NCTC10359</strain>
    </source>
</reference>
<evidence type="ECO:0000256" key="1">
    <source>
        <dbReference type="ARBA" id="ARBA00004496"/>
    </source>
</evidence>
<evidence type="ECO:0000313" key="8">
    <source>
        <dbReference type="Proteomes" id="UP000254437"/>
    </source>
</evidence>
<name>A0A378TQA8_MORLA</name>
<protein>
    <submittedName>
        <fullName evidence="7">Ferric enterobactin esterase</fullName>
    </submittedName>
</protein>
<evidence type="ECO:0000259" key="6">
    <source>
        <dbReference type="Pfam" id="PF11806"/>
    </source>
</evidence>
<dbReference type="SUPFAM" id="SSF81296">
    <property type="entry name" value="E set domains"/>
    <property type="match status" value="1"/>
</dbReference>
<organism evidence="7 8">
    <name type="scientific">Moraxella lacunata</name>
    <dbReference type="NCBI Taxonomy" id="477"/>
    <lineage>
        <taxon>Bacteria</taxon>
        <taxon>Pseudomonadati</taxon>
        <taxon>Pseudomonadota</taxon>
        <taxon>Gammaproteobacteria</taxon>
        <taxon>Moraxellales</taxon>
        <taxon>Moraxellaceae</taxon>
        <taxon>Moraxella</taxon>
    </lineage>
</organism>
<evidence type="ECO:0000313" key="7">
    <source>
        <dbReference type="EMBL" id="STZ62851.1"/>
    </source>
</evidence>
<dbReference type="Gene3D" id="2.60.40.10">
    <property type="entry name" value="Immunoglobulins"/>
    <property type="match status" value="1"/>
</dbReference>
<dbReference type="SUPFAM" id="SSF53474">
    <property type="entry name" value="alpha/beta-Hydrolases"/>
    <property type="match status" value="1"/>
</dbReference>
<dbReference type="AlphaFoldDB" id="A0A378TQA8"/>
<evidence type="ECO:0000256" key="2">
    <source>
        <dbReference type="ARBA" id="ARBA00022490"/>
    </source>
</evidence>
<dbReference type="PANTHER" id="PTHR48098">
    <property type="entry name" value="ENTEROCHELIN ESTERASE-RELATED"/>
    <property type="match status" value="1"/>
</dbReference>
<dbReference type="Pfam" id="PF00756">
    <property type="entry name" value="Esterase"/>
    <property type="match status" value="1"/>
</dbReference>
<sequence>MKHSAKTLVILIALSFYQISHADITTKHSHNDILQATHQGCIHGNYAQIPLDSKQLNTLVAGKISFSNNDKLHGMTLDFHQDKVKRVIFNNKVNEQSFLLWHAHTNDRLILDAPTGSQACYTLSLTYNHTVQDDTDYHNDKPQSPLLQQVQQDPTAQNLANFWQNVAKNGTPLIEQVGDKTLMTFLWRESEPTVNVRLLGSPSNDHEWLYKLPKSDIWYKSFWVKDSLLLSYEFAPNVPMLAPNPAMSADDIRYKKRQAMLAKLTHDPLNPHRFGNGSWVGVNAAFSQTKAHQGKLVERIFKSELLNNQRRIWLYQTNNVKKDSQPIVLYLFDGDVYLNVVGVPSLLDDFATRTGIGVIAVLIDNVNRHAELPMNDEFAKMMNDELVPFVVQQMGVSTSADRTVISGSSYGGLAAAFVAYRHPDIFGNVLPLSGSFWYKNGQDQHLYDLIQQNPAKHTQKWHIMAGSYETHRQGETVNDSILGSSQTLVASLNKQGNQATFRLYEGGHDYAVWRVALIDGLEKLFAR</sequence>
<accession>A0A378TQA8</accession>
<feature type="domain" description="Enterochelin esterase N-terminal" evidence="6">
    <location>
        <begin position="183"/>
        <end position="279"/>
    </location>
</feature>
<keyword evidence="2" id="KW-0963">Cytoplasm</keyword>
<gene>
    <name evidence="7" type="primary">fes</name>
    <name evidence="7" type="ORF">NCTC10359_01256</name>
</gene>
<dbReference type="PANTHER" id="PTHR48098:SF3">
    <property type="entry name" value="IRON(III) ENTEROBACTIN ESTERASE"/>
    <property type="match status" value="1"/>
</dbReference>